<gene>
    <name evidence="2" type="ordered locus">HCH_03920</name>
</gene>
<keyword evidence="1" id="KW-1133">Transmembrane helix</keyword>
<proteinExistence type="predicted"/>
<dbReference type="STRING" id="349521.HCH_03920"/>
<dbReference type="KEGG" id="hch:HCH_03920"/>
<evidence type="ECO:0000313" key="2">
    <source>
        <dbReference type="EMBL" id="ABC30641.1"/>
    </source>
</evidence>
<keyword evidence="3" id="KW-1185">Reference proteome</keyword>
<dbReference type="Proteomes" id="UP000000238">
    <property type="component" value="Chromosome"/>
</dbReference>
<evidence type="ECO:0008006" key="4">
    <source>
        <dbReference type="Google" id="ProtNLM"/>
    </source>
</evidence>
<evidence type="ECO:0000313" key="3">
    <source>
        <dbReference type="Proteomes" id="UP000000238"/>
    </source>
</evidence>
<keyword evidence="1" id="KW-0812">Transmembrane</keyword>
<organism evidence="2 3">
    <name type="scientific">Hahella chejuensis (strain KCTC 2396)</name>
    <dbReference type="NCBI Taxonomy" id="349521"/>
    <lineage>
        <taxon>Bacteria</taxon>
        <taxon>Pseudomonadati</taxon>
        <taxon>Pseudomonadota</taxon>
        <taxon>Gammaproteobacteria</taxon>
        <taxon>Oceanospirillales</taxon>
        <taxon>Hahellaceae</taxon>
        <taxon>Hahella</taxon>
    </lineage>
</organism>
<dbReference type="HOGENOM" id="CLU_2493569_0_0_6"/>
<sequence>MPRFPPDCASSMKVVHWTYIILASALLIVGAVLLPLPIPLGLPLIFIALTVLARYSPKFRARLRKLSRKHAFLRRFVRRGRLDHKP</sequence>
<keyword evidence="1" id="KW-0472">Membrane</keyword>
<dbReference type="EMBL" id="CP000155">
    <property type="protein sequence ID" value="ABC30641.1"/>
    <property type="molecule type" value="Genomic_DNA"/>
</dbReference>
<dbReference type="AlphaFoldDB" id="Q2SFD3"/>
<name>Q2SFD3_HAHCH</name>
<accession>Q2SFD3</accession>
<feature type="transmembrane region" description="Helical" evidence="1">
    <location>
        <begin position="14"/>
        <end position="34"/>
    </location>
</feature>
<evidence type="ECO:0000256" key="1">
    <source>
        <dbReference type="SAM" id="Phobius"/>
    </source>
</evidence>
<protein>
    <recommendedName>
        <fullName evidence="4">Transmembrane protein (PGPGW)</fullName>
    </recommendedName>
</protein>
<reference evidence="2 3" key="1">
    <citation type="journal article" date="2005" name="Nucleic Acids Res.">
        <title>Genomic blueprint of Hahella chejuensis, a marine microbe producing an algicidal agent.</title>
        <authorList>
            <person name="Jeong H."/>
            <person name="Yim J.H."/>
            <person name="Lee C."/>
            <person name="Choi S.-H."/>
            <person name="Park Y.K."/>
            <person name="Yoon S.H."/>
            <person name="Hur C.-G."/>
            <person name="Kang H.-Y."/>
            <person name="Kim D."/>
            <person name="Lee H.H."/>
            <person name="Park K.H."/>
            <person name="Park S.-H."/>
            <person name="Park H.-S."/>
            <person name="Lee H.K."/>
            <person name="Oh T.K."/>
            <person name="Kim J.F."/>
        </authorList>
    </citation>
    <scope>NUCLEOTIDE SEQUENCE [LARGE SCALE GENOMIC DNA]</scope>
    <source>
        <strain evidence="2 3">KCTC 2396</strain>
    </source>
</reference>